<dbReference type="InterPro" id="IPR003439">
    <property type="entry name" value="ABC_transporter-like_ATP-bd"/>
</dbReference>
<evidence type="ECO:0000256" key="7">
    <source>
        <dbReference type="ARBA" id="ARBA00023136"/>
    </source>
</evidence>
<accession>R9L7U7</accession>
<dbReference type="PROSITE" id="PS50893">
    <property type="entry name" value="ABC_TRANSPORTER_2"/>
    <property type="match status" value="2"/>
</dbReference>
<evidence type="ECO:0000256" key="8">
    <source>
        <dbReference type="SAM" id="MobiDB-lite"/>
    </source>
</evidence>
<dbReference type="GeneID" id="43347283"/>
<comment type="caution">
    <text evidence="10">The sequence shown here is derived from an EMBL/GenBank/DDBJ whole genome shotgun (WGS) entry which is preliminary data.</text>
</comment>
<dbReference type="PANTHER" id="PTHR43553:SF24">
    <property type="entry name" value="ENERGY-COUPLING FACTOR TRANSPORTER ATP-BINDING PROTEIN ECFA1"/>
    <property type="match status" value="1"/>
</dbReference>
<dbReference type="NCBIfam" id="NF010167">
    <property type="entry name" value="PRK13648.1"/>
    <property type="match status" value="2"/>
</dbReference>
<dbReference type="PANTHER" id="PTHR43553">
    <property type="entry name" value="HEAVY METAL TRANSPORTER"/>
    <property type="match status" value="1"/>
</dbReference>
<protein>
    <recommendedName>
        <fullName evidence="9">ABC transporter domain-containing protein</fullName>
    </recommendedName>
</protein>
<dbReference type="Gene3D" id="3.40.50.300">
    <property type="entry name" value="P-loop containing nucleotide triphosphate hydrolases"/>
    <property type="match status" value="2"/>
</dbReference>
<organism evidence="10 11">
    <name type="scientific">Paenibacillus barengoltzii G22</name>
    <dbReference type="NCBI Taxonomy" id="1235795"/>
    <lineage>
        <taxon>Bacteria</taxon>
        <taxon>Bacillati</taxon>
        <taxon>Bacillota</taxon>
        <taxon>Bacilli</taxon>
        <taxon>Bacillales</taxon>
        <taxon>Paenibacillaceae</taxon>
        <taxon>Paenibacillus</taxon>
    </lineage>
</organism>
<dbReference type="RefSeq" id="WP_016313584.1">
    <property type="nucleotide sequence ID" value="NZ_KE159654.1"/>
</dbReference>
<keyword evidence="2" id="KW-0813">Transport</keyword>
<evidence type="ECO:0000256" key="3">
    <source>
        <dbReference type="ARBA" id="ARBA00022475"/>
    </source>
</evidence>
<dbReference type="GO" id="GO:0043190">
    <property type="term" value="C:ATP-binding cassette (ABC) transporter complex"/>
    <property type="evidence" value="ECO:0007669"/>
    <property type="project" value="TreeGrafter"/>
</dbReference>
<keyword evidence="4" id="KW-0547">Nucleotide-binding</keyword>
<dbReference type="SUPFAM" id="SSF52540">
    <property type="entry name" value="P-loop containing nucleoside triphosphate hydrolases"/>
    <property type="match status" value="2"/>
</dbReference>
<dbReference type="SMART" id="SM00382">
    <property type="entry name" value="AAA"/>
    <property type="match status" value="2"/>
</dbReference>
<keyword evidence="3" id="KW-1003">Cell membrane</keyword>
<comment type="similarity">
    <text evidence="1">Belongs to the ABC transporter superfamily.</text>
</comment>
<dbReference type="STRING" id="1235795.C812_03161"/>
<proteinExistence type="inferred from homology"/>
<dbReference type="InterPro" id="IPR027417">
    <property type="entry name" value="P-loop_NTPase"/>
</dbReference>
<dbReference type="HOGENOM" id="CLU_000604_86_7_9"/>
<name>R9L7U7_9BACL</name>
<dbReference type="OrthoDB" id="501320at2"/>
<evidence type="ECO:0000256" key="4">
    <source>
        <dbReference type="ARBA" id="ARBA00022741"/>
    </source>
</evidence>
<dbReference type="Proteomes" id="UP000019598">
    <property type="component" value="Unassembled WGS sequence"/>
</dbReference>
<feature type="domain" description="ABC transporter" evidence="9">
    <location>
        <begin position="6"/>
        <end position="245"/>
    </location>
</feature>
<evidence type="ECO:0000256" key="5">
    <source>
        <dbReference type="ARBA" id="ARBA00022840"/>
    </source>
</evidence>
<dbReference type="InterPro" id="IPR003593">
    <property type="entry name" value="AAA+_ATPase"/>
</dbReference>
<keyword evidence="5" id="KW-0067">ATP-binding</keyword>
<evidence type="ECO:0000256" key="2">
    <source>
        <dbReference type="ARBA" id="ARBA00022448"/>
    </source>
</evidence>
<gene>
    <name evidence="10" type="ORF">C812_03161</name>
</gene>
<evidence type="ECO:0000256" key="6">
    <source>
        <dbReference type="ARBA" id="ARBA00022967"/>
    </source>
</evidence>
<dbReference type="InterPro" id="IPR015856">
    <property type="entry name" value="ABC_transpr_CbiO/EcfA_su"/>
</dbReference>
<reference evidence="10 11" key="1">
    <citation type="submission" date="2013-04" db="EMBL/GenBank/DDBJ databases">
        <title>The Genome Sequence of Paenibacillus barengoltzii G22.</title>
        <authorList>
            <consortium name="The Broad Institute Genomics Platform"/>
            <consortium name="The Broad Institute Genome Sequencing Center for Infectious Disease"/>
            <person name="Earl A."/>
            <person name="Xavier R."/>
            <person name="Elson C."/>
            <person name="Duck W."/>
            <person name="Walker B."/>
            <person name="Young S."/>
            <person name="Zeng Q."/>
            <person name="Gargeya S."/>
            <person name="Fitzgerald M."/>
            <person name="Haas B."/>
            <person name="Abouelleil A."/>
            <person name="Allen A.W."/>
            <person name="Alvarado L."/>
            <person name="Arachchi H.M."/>
            <person name="Berlin A.M."/>
            <person name="Chapman S.B."/>
            <person name="Gainer-Dewar J."/>
            <person name="Goldberg J."/>
            <person name="Griggs A."/>
            <person name="Gujja S."/>
            <person name="Hansen M."/>
            <person name="Howarth C."/>
            <person name="Imamovic A."/>
            <person name="Ireland A."/>
            <person name="Larimer J."/>
            <person name="McCowan C."/>
            <person name="Murphy C."/>
            <person name="Pearson M."/>
            <person name="Poon T.W."/>
            <person name="Priest M."/>
            <person name="Roberts A."/>
            <person name="Saif S."/>
            <person name="Shea T."/>
            <person name="Sisk P."/>
            <person name="Sykes S."/>
            <person name="Wortman J."/>
            <person name="Nusbaum C."/>
            <person name="Birren B."/>
        </authorList>
    </citation>
    <scope>NUCLEOTIDE SEQUENCE [LARGE SCALE GENOMIC DNA]</scope>
    <source>
        <strain evidence="10 11">G22</strain>
    </source>
</reference>
<keyword evidence="6" id="KW-1278">Translocase</keyword>
<dbReference type="AlphaFoldDB" id="R9L7U7"/>
<feature type="region of interest" description="Disordered" evidence="8">
    <location>
        <begin position="303"/>
        <end position="335"/>
    </location>
</feature>
<evidence type="ECO:0000313" key="11">
    <source>
        <dbReference type="Proteomes" id="UP000019598"/>
    </source>
</evidence>
<dbReference type="GO" id="GO:0042626">
    <property type="term" value="F:ATPase-coupled transmembrane transporter activity"/>
    <property type="evidence" value="ECO:0007669"/>
    <property type="project" value="TreeGrafter"/>
</dbReference>
<keyword evidence="7" id="KW-0472">Membrane</keyword>
<dbReference type="GO" id="GO:0005524">
    <property type="term" value="F:ATP binding"/>
    <property type="evidence" value="ECO:0007669"/>
    <property type="project" value="UniProtKB-KW"/>
</dbReference>
<evidence type="ECO:0000313" key="10">
    <source>
        <dbReference type="EMBL" id="EOS54765.1"/>
    </source>
</evidence>
<sequence length="562" mass="58914">MPQPALELANVSYAFEPGGAPALRDVTLTVERGEWVAIVGASGSGKSALAQLISGYLPRAGGGSRSGRVCVYGVDPAEAAIGEVARRVGVVFQDPDAQLVQGRVEDEVAFGPENLRVPAAELERRVADALAAVALTPRRLEAVHALSGGGRQRTAIAAVLALEPPLLVLDEAAASLDAASRRRLLALLRRLHDEGRTIVTMSGRMDELALAAPRLVVLDAGTVALDGPAERIRRGASARLEALGLLPAGKASAAAAGPGPSGGGPEGHAAASEGGAPQGGPASGARRAAAALVRSPAELALSPAPARAASAEPAPAPAAPTAAAKRGAAPAPATAAPRRTPLLEVRGLSYAFAREAEPVLRDIRLTLYPGEWRLLCGDNGSGKTTLSRLLMGLLRPPKGTVFWQGQDTARRTLYDLASEIGYVFQQPEQQFVASTVLDELLYSPRAELGLRPRDPVPEEVRQRAERMLEAIGLSGKMNESPYYLSGGEKRLLSAASVMICPKKLYILDEPTAGIDYIGVRLLTALCREALDQGAALIMITHEPELFEGQPIQRWRIAEGQIH</sequence>
<dbReference type="CDD" id="cd03225">
    <property type="entry name" value="ABC_cobalt_CbiO_domain1"/>
    <property type="match status" value="2"/>
</dbReference>
<dbReference type="PATRIC" id="fig|1235795.3.peg.3129"/>
<dbReference type="InterPro" id="IPR050095">
    <property type="entry name" value="ECF_ABC_transporter_ATP-bd"/>
</dbReference>
<feature type="domain" description="ABC transporter" evidence="9">
    <location>
        <begin position="343"/>
        <end position="559"/>
    </location>
</feature>
<dbReference type="Pfam" id="PF00005">
    <property type="entry name" value="ABC_tran"/>
    <property type="match status" value="2"/>
</dbReference>
<feature type="region of interest" description="Disordered" evidence="8">
    <location>
        <begin position="251"/>
        <end position="289"/>
    </location>
</feature>
<dbReference type="EMBL" id="ASSZ01000028">
    <property type="protein sequence ID" value="EOS54765.1"/>
    <property type="molecule type" value="Genomic_DNA"/>
</dbReference>
<dbReference type="GO" id="GO:0016887">
    <property type="term" value="F:ATP hydrolysis activity"/>
    <property type="evidence" value="ECO:0007669"/>
    <property type="project" value="InterPro"/>
</dbReference>
<evidence type="ECO:0000256" key="1">
    <source>
        <dbReference type="ARBA" id="ARBA00005417"/>
    </source>
</evidence>
<evidence type="ECO:0000259" key="9">
    <source>
        <dbReference type="PROSITE" id="PS50893"/>
    </source>
</evidence>